<reference evidence="2" key="1">
    <citation type="submission" date="2017-03" db="EMBL/GenBank/DDBJ databases">
        <authorList>
            <person name="Safronova V.I."/>
            <person name="Sazanova A.L."/>
            <person name="Chirak E.R."/>
        </authorList>
    </citation>
    <scope>NUCLEOTIDE SEQUENCE [LARGE SCALE GENOMIC DNA]</scope>
    <source>
        <strain evidence="2">Ach-343</strain>
    </source>
</reference>
<keyword evidence="2" id="KW-1185">Reference proteome</keyword>
<dbReference type="EMBL" id="MZXV01000056">
    <property type="protein sequence ID" value="PZV35708.1"/>
    <property type="molecule type" value="Genomic_DNA"/>
</dbReference>
<name>A0A2W7C1L2_9HYPH</name>
<comment type="caution">
    <text evidence="1">The sequence shown here is derived from an EMBL/GenBank/DDBJ whole genome shotgun (WGS) entry which is preliminary data.</text>
</comment>
<organism evidence="1 2">
    <name type="scientific">Mesorhizobium kowhaii</name>
    <dbReference type="NCBI Taxonomy" id="1300272"/>
    <lineage>
        <taxon>Bacteria</taxon>
        <taxon>Pseudomonadati</taxon>
        <taxon>Pseudomonadota</taxon>
        <taxon>Alphaproteobacteria</taxon>
        <taxon>Hyphomicrobiales</taxon>
        <taxon>Phyllobacteriaceae</taxon>
        <taxon>Mesorhizobium</taxon>
    </lineage>
</organism>
<dbReference type="AlphaFoldDB" id="A0A2W7C1L2"/>
<sequence>MRIKARLMVRPFKWIAAKVFEAFWQRPRGANRNCDGRIEAEFVPASSVPSFFWHRAKRDGLLVKMNNASVVPV</sequence>
<evidence type="ECO:0000313" key="1">
    <source>
        <dbReference type="EMBL" id="PZV35708.1"/>
    </source>
</evidence>
<proteinExistence type="predicted"/>
<gene>
    <name evidence="1" type="ORF">B5V02_27110</name>
</gene>
<evidence type="ECO:0000313" key="2">
    <source>
        <dbReference type="Proteomes" id="UP000248616"/>
    </source>
</evidence>
<protein>
    <submittedName>
        <fullName evidence="1">Uncharacterized protein</fullName>
    </submittedName>
</protein>
<dbReference type="Proteomes" id="UP000248616">
    <property type="component" value="Unassembled WGS sequence"/>
</dbReference>
<accession>A0A2W7C1L2</accession>